<sequence length="67" mass="7487">MSACVEMVSPGRQLCCPSREAPPPRFRSVRHEDGKEATGSQFRFAAPAEPPHPIHLPLEKMLIFNET</sequence>
<dbReference type="Proteomes" id="UP000287651">
    <property type="component" value="Unassembled WGS sequence"/>
</dbReference>
<dbReference type="EMBL" id="AMZH03007920">
    <property type="protein sequence ID" value="RRT60124.1"/>
    <property type="molecule type" value="Genomic_DNA"/>
</dbReference>
<proteinExistence type="predicted"/>
<reference evidence="1 2" key="1">
    <citation type="journal article" date="2014" name="Agronomy (Basel)">
        <title>A Draft Genome Sequence for Ensete ventricosum, the Drought-Tolerant Tree Against Hunger.</title>
        <authorList>
            <person name="Harrison J."/>
            <person name="Moore K.A."/>
            <person name="Paszkiewicz K."/>
            <person name="Jones T."/>
            <person name="Grant M."/>
            <person name="Ambacheew D."/>
            <person name="Muzemil S."/>
            <person name="Studholme D.J."/>
        </authorList>
    </citation>
    <scope>NUCLEOTIDE SEQUENCE [LARGE SCALE GENOMIC DNA]</scope>
</reference>
<evidence type="ECO:0000313" key="1">
    <source>
        <dbReference type="EMBL" id="RRT60124.1"/>
    </source>
</evidence>
<dbReference type="AlphaFoldDB" id="A0A426Z7Z7"/>
<comment type="caution">
    <text evidence="1">The sequence shown here is derived from an EMBL/GenBank/DDBJ whole genome shotgun (WGS) entry which is preliminary data.</text>
</comment>
<accession>A0A426Z7Z7</accession>
<protein>
    <submittedName>
        <fullName evidence="1">Uncharacterized protein</fullName>
    </submittedName>
</protein>
<name>A0A426Z7Z7_ENSVE</name>
<organism evidence="1 2">
    <name type="scientific">Ensete ventricosum</name>
    <name type="common">Abyssinian banana</name>
    <name type="synonym">Musa ensete</name>
    <dbReference type="NCBI Taxonomy" id="4639"/>
    <lineage>
        <taxon>Eukaryota</taxon>
        <taxon>Viridiplantae</taxon>
        <taxon>Streptophyta</taxon>
        <taxon>Embryophyta</taxon>
        <taxon>Tracheophyta</taxon>
        <taxon>Spermatophyta</taxon>
        <taxon>Magnoliopsida</taxon>
        <taxon>Liliopsida</taxon>
        <taxon>Zingiberales</taxon>
        <taxon>Musaceae</taxon>
        <taxon>Ensete</taxon>
    </lineage>
</organism>
<evidence type="ECO:0000313" key="2">
    <source>
        <dbReference type="Proteomes" id="UP000287651"/>
    </source>
</evidence>
<gene>
    <name evidence="1" type="ORF">B296_00035591</name>
</gene>